<protein>
    <recommendedName>
        <fullName evidence="4">Holliday junction resolvase</fullName>
    </recommendedName>
</protein>
<dbReference type="HOGENOM" id="CLU_1478852_0_0_2"/>
<keyword evidence="3" id="KW-1185">Reference proteome</keyword>
<dbReference type="InterPro" id="IPR002732">
    <property type="entry name" value="Hjc"/>
</dbReference>
<dbReference type="EnsemblBacteria" id="ABK77212">
    <property type="protein sequence ID" value="ABK77212"/>
    <property type="gene ID" value="CENSYa_0579"/>
</dbReference>
<reference evidence="2 3" key="1">
    <citation type="journal article" date="2006" name="Proc. Natl. Acad. Sci. U.S.A.">
        <title>Genomic analysis of the uncultivated marine crenarchaeote Cenarchaeum symbiosum.</title>
        <authorList>
            <person name="Hallam S.J."/>
            <person name="Konstantinidis K.T."/>
            <person name="Putnam N."/>
            <person name="Schleper C."/>
            <person name="Watanabe Y."/>
            <person name="Sugahara J."/>
            <person name="Preston C."/>
            <person name="de la Torre J."/>
            <person name="Richardson P.M."/>
            <person name="DeLong E.F."/>
        </authorList>
    </citation>
    <scope>NUCLEOTIDE SEQUENCE [LARGE SCALE GENOMIC DNA]</scope>
    <source>
        <strain evidence="3">A</strain>
    </source>
</reference>
<organism evidence="2 3">
    <name type="scientific">Cenarchaeum symbiosum (strain A)</name>
    <dbReference type="NCBI Taxonomy" id="414004"/>
    <lineage>
        <taxon>Archaea</taxon>
        <taxon>Nitrososphaerota</taxon>
        <taxon>Candidatus Cenarchaeales</taxon>
        <taxon>Candidatus Cenarchaeaceae</taxon>
        <taxon>Candidatus Cenarchaeum</taxon>
    </lineage>
</organism>
<dbReference type="GO" id="GO:0008821">
    <property type="term" value="F:crossover junction DNA endonuclease activity"/>
    <property type="evidence" value="ECO:0007669"/>
    <property type="project" value="UniProtKB-EC"/>
</dbReference>
<dbReference type="PATRIC" id="fig|414004.10.peg.529"/>
<proteinExistence type="predicted"/>
<sequence>MRAKRSAAYHRKVSRTRRQRGYAWEDAIVKRFNGAEGWRAFRLGSPSTGLPDVLAVGPAGLYAIEAKSGTATSLTVPADQIERCLSWTRAFGAYHDRRAVLAFKFLSKKRTGTGTYESRRLREYFVVWDGSPVDCICTYDGETYARRDGERSRIRLARCSLPFATRTPDGPPVKGARG</sequence>
<dbReference type="SUPFAM" id="SSF52980">
    <property type="entry name" value="Restriction endonuclease-like"/>
    <property type="match status" value="1"/>
</dbReference>
<dbReference type="STRING" id="414004.CENSYa_0579"/>
<evidence type="ECO:0000256" key="1">
    <source>
        <dbReference type="ARBA" id="ARBA00029354"/>
    </source>
</evidence>
<dbReference type="Proteomes" id="UP000000758">
    <property type="component" value="Chromosome"/>
</dbReference>
<dbReference type="EMBL" id="DP000238">
    <property type="protein sequence ID" value="ABK77212.1"/>
    <property type="molecule type" value="Genomic_DNA"/>
</dbReference>
<dbReference type="InterPro" id="IPR011335">
    <property type="entry name" value="Restrct_endonuc-II-like"/>
</dbReference>
<evidence type="ECO:0000313" key="3">
    <source>
        <dbReference type="Proteomes" id="UP000000758"/>
    </source>
</evidence>
<evidence type="ECO:0008006" key="4">
    <source>
        <dbReference type="Google" id="ProtNLM"/>
    </source>
</evidence>
<dbReference type="AlphaFoldDB" id="A0RV45"/>
<dbReference type="InterPro" id="IPR011856">
    <property type="entry name" value="tRNA_endonuc-like_dom_sf"/>
</dbReference>
<dbReference type="Pfam" id="PF01870">
    <property type="entry name" value="Hjc"/>
    <property type="match status" value="1"/>
</dbReference>
<comment type="catalytic activity">
    <reaction evidence="1">
        <text>Endonucleolytic cleavage at a junction such as a reciprocal single-stranded crossover between two homologous DNA duplexes (Holliday junction).</text>
        <dbReference type="EC" id="3.1.21.10"/>
    </reaction>
</comment>
<accession>A0RV45</accession>
<name>A0RV45_CENSY</name>
<dbReference type="GO" id="GO:0003676">
    <property type="term" value="F:nucleic acid binding"/>
    <property type="evidence" value="ECO:0007669"/>
    <property type="project" value="InterPro"/>
</dbReference>
<gene>
    <name evidence="2" type="ordered locus">CENSYa_0579</name>
</gene>
<dbReference type="Gene3D" id="3.40.1350.10">
    <property type="match status" value="1"/>
</dbReference>
<dbReference type="KEGG" id="csy:CENSYa_0579"/>
<evidence type="ECO:0000313" key="2">
    <source>
        <dbReference type="EMBL" id="ABK77212.1"/>
    </source>
</evidence>